<accession>A0A227PB85</accession>
<dbReference type="OrthoDB" id="1027207at2"/>
<proteinExistence type="predicted"/>
<evidence type="ECO:0000256" key="1">
    <source>
        <dbReference type="SAM" id="SignalP"/>
    </source>
</evidence>
<keyword evidence="3" id="KW-1185">Reference proteome</keyword>
<protein>
    <recommendedName>
        <fullName evidence="4">Outer membrane protein beta-barrel domain-containing protein</fullName>
    </recommendedName>
</protein>
<organism evidence="2 3">
    <name type="scientific">Flavobacterium araucananum</name>
    <dbReference type="NCBI Taxonomy" id="946678"/>
    <lineage>
        <taxon>Bacteria</taxon>
        <taxon>Pseudomonadati</taxon>
        <taxon>Bacteroidota</taxon>
        <taxon>Flavobacteriia</taxon>
        <taxon>Flavobacteriales</taxon>
        <taxon>Flavobacteriaceae</taxon>
        <taxon>Flavobacterium</taxon>
    </lineage>
</organism>
<evidence type="ECO:0000313" key="3">
    <source>
        <dbReference type="Proteomes" id="UP000214684"/>
    </source>
</evidence>
<feature type="chain" id="PRO_5012511244" description="Outer membrane protein beta-barrel domain-containing protein" evidence="1">
    <location>
        <begin position="20"/>
        <end position="330"/>
    </location>
</feature>
<dbReference type="EMBL" id="MUGS01000014">
    <property type="protein sequence ID" value="OXG07159.1"/>
    <property type="molecule type" value="Genomic_DNA"/>
</dbReference>
<feature type="signal peptide" evidence="1">
    <location>
        <begin position="1"/>
        <end position="19"/>
    </location>
</feature>
<gene>
    <name evidence="2" type="ORF">B0A64_09920</name>
</gene>
<dbReference type="AlphaFoldDB" id="A0A227PB85"/>
<dbReference type="Proteomes" id="UP000214684">
    <property type="component" value="Unassembled WGS sequence"/>
</dbReference>
<dbReference type="RefSeq" id="WP_123875905.1">
    <property type="nucleotide sequence ID" value="NZ_MUGS01000014.1"/>
</dbReference>
<keyword evidence="1" id="KW-0732">Signal</keyword>
<evidence type="ECO:0008006" key="4">
    <source>
        <dbReference type="Google" id="ProtNLM"/>
    </source>
</evidence>
<sequence length="330" mass="37511">MKKKLLLFSPLLLCMYANAQDNEQTDKQKIEAAIADKFSFARIIDVKYTQFLPADFDSELYDKDFVKGRIKNKSKFNAIVNLPIIMKPTWNLTGSAEYKYEAADLEQVKDYNGIPQSTFDKKYDFHYLSAALSFTYFATLFEKTIIYNASLIVDGTEKDPQRIKGLVGASIVLKATEKTIITVGVIVFADPTSTLPLFPTFSLEHHFASGWVADIVLPQRIYFTHNIFSNGRLSLGSELITDGFYMQPQQSGLSKVFDYRQMEVKSGLTYEHWLAKDLIATFKVGVSNVFNSRLTERGKSTNDYILDTKQDGMGYFSLGFSFNPFTKKKK</sequence>
<evidence type="ECO:0000313" key="2">
    <source>
        <dbReference type="EMBL" id="OXG07159.1"/>
    </source>
</evidence>
<name>A0A227PB85_9FLAO</name>
<reference evidence="2 3" key="1">
    <citation type="submission" date="2016-11" db="EMBL/GenBank/DDBJ databases">
        <title>Whole genomes of Flavobacteriaceae.</title>
        <authorList>
            <person name="Stine C."/>
            <person name="Li C."/>
            <person name="Tadesse D."/>
        </authorList>
    </citation>
    <scope>NUCLEOTIDE SEQUENCE [LARGE SCALE GENOMIC DNA]</scope>
    <source>
        <strain evidence="2 3">DSM 24704</strain>
    </source>
</reference>
<comment type="caution">
    <text evidence="2">The sequence shown here is derived from an EMBL/GenBank/DDBJ whole genome shotgun (WGS) entry which is preliminary data.</text>
</comment>